<dbReference type="Proteomes" id="UP000813824">
    <property type="component" value="Unassembled WGS sequence"/>
</dbReference>
<name>A0A8K0XMK3_9AGAR</name>
<dbReference type="SUPFAM" id="SSF47473">
    <property type="entry name" value="EF-hand"/>
    <property type="match status" value="1"/>
</dbReference>
<accession>A0A8K0XMK3</accession>
<feature type="region of interest" description="Disordered" evidence="1">
    <location>
        <begin position="171"/>
        <end position="263"/>
    </location>
</feature>
<dbReference type="AlphaFoldDB" id="A0A8K0XMK3"/>
<dbReference type="Gene3D" id="1.10.238.10">
    <property type="entry name" value="EF-hand"/>
    <property type="match status" value="1"/>
</dbReference>
<feature type="compositionally biased region" description="Acidic residues" evidence="1">
    <location>
        <begin position="206"/>
        <end position="228"/>
    </location>
</feature>
<keyword evidence="3" id="KW-1185">Reference proteome</keyword>
<reference evidence="2" key="1">
    <citation type="journal article" date="2021" name="New Phytol.">
        <title>Evolutionary innovations through gain and loss of genes in the ectomycorrhizal Boletales.</title>
        <authorList>
            <person name="Wu G."/>
            <person name="Miyauchi S."/>
            <person name="Morin E."/>
            <person name="Kuo A."/>
            <person name="Drula E."/>
            <person name="Varga T."/>
            <person name="Kohler A."/>
            <person name="Feng B."/>
            <person name="Cao Y."/>
            <person name="Lipzen A."/>
            <person name="Daum C."/>
            <person name="Hundley H."/>
            <person name="Pangilinan J."/>
            <person name="Johnson J."/>
            <person name="Barry K."/>
            <person name="LaButti K."/>
            <person name="Ng V."/>
            <person name="Ahrendt S."/>
            <person name="Min B."/>
            <person name="Choi I.G."/>
            <person name="Park H."/>
            <person name="Plett J.M."/>
            <person name="Magnuson J."/>
            <person name="Spatafora J.W."/>
            <person name="Nagy L.G."/>
            <person name="Henrissat B."/>
            <person name="Grigoriev I.V."/>
            <person name="Yang Z.L."/>
            <person name="Xu J."/>
            <person name="Martin F.M."/>
        </authorList>
    </citation>
    <scope>NUCLEOTIDE SEQUENCE</scope>
    <source>
        <strain evidence="2">KKN 215</strain>
    </source>
</reference>
<sequence length="354" mass="38968">MSNTDVDFAFSVLPLTVRHRIDRAFDLAIEQSTAADRPAKKRKLHNDDGGFIPTTPGGFIVGEPQQGGFVMEEPLAGGFVADVPSNAGGFVIDTDDEPEAQEAVHTRIPLSLIPTALQLLDLQPDDEDVLAVFRNAAAGWDNSDGRAGTASQSESFVERRDWQAVCTALLEPADGWGKEEGGDPDVDMEDNMRQEAEESSVGSGDDFQDPLDEDSPDYDDANDSDDDYAAPSREKGKGKARAASTAKTYSRKRTATMSGSEEEVDDLKDSLTRITPRQRKECRRTFALFFPDIEDKDLDTRRLMIKDITRVAKVLKEKITAEEIIEMLEVFSTSADKSMSLADFERMMITAKLA</sequence>
<gene>
    <name evidence="2" type="ORF">BXZ70DRAFT_1001679</name>
</gene>
<evidence type="ECO:0000313" key="2">
    <source>
        <dbReference type="EMBL" id="KAH8093301.1"/>
    </source>
</evidence>
<evidence type="ECO:0000256" key="1">
    <source>
        <dbReference type="SAM" id="MobiDB-lite"/>
    </source>
</evidence>
<protein>
    <submittedName>
        <fullName evidence="2">Uncharacterized protein</fullName>
    </submittedName>
</protein>
<evidence type="ECO:0000313" key="3">
    <source>
        <dbReference type="Proteomes" id="UP000813824"/>
    </source>
</evidence>
<dbReference type="EMBL" id="JAEVFJ010000029">
    <property type="protein sequence ID" value="KAH8093301.1"/>
    <property type="molecule type" value="Genomic_DNA"/>
</dbReference>
<organism evidence="2 3">
    <name type="scientific">Cristinia sonorae</name>
    <dbReference type="NCBI Taxonomy" id="1940300"/>
    <lineage>
        <taxon>Eukaryota</taxon>
        <taxon>Fungi</taxon>
        <taxon>Dikarya</taxon>
        <taxon>Basidiomycota</taxon>
        <taxon>Agaricomycotina</taxon>
        <taxon>Agaricomycetes</taxon>
        <taxon>Agaricomycetidae</taxon>
        <taxon>Agaricales</taxon>
        <taxon>Pleurotineae</taxon>
        <taxon>Stephanosporaceae</taxon>
        <taxon>Cristinia</taxon>
    </lineage>
</organism>
<dbReference type="InterPro" id="IPR011992">
    <property type="entry name" value="EF-hand-dom_pair"/>
</dbReference>
<comment type="caution">
    <text evidence="2">The sequence shown here is derived from an EMBL/GenBank/DDBJ whole genome shotgun (WGS) entry which is preliminary data.</text>
</comment>
<dbReference type="OrthoDB" id="2530165at2759"/>
<proteinExistence type="predicted"/>